<dbReference type="InterPro" id="IPR012098">
    <property type="entry name" value="SND3_fun"/>
</dbReference>
<feature type="region of interest" description="Disordered" evidence="1">
    <location>
        <begin position="191"/>
        <end position="210"/>
    </location>
</feature>
<evidence type="ECO:0000313" key="4">
    <source>
        <dbReference type="Proteomes" id="UP001476247"/>
    </source>
</evidence>
<keyword evidence="2" id="KW-1133">Transmembrane helix</keyword>
<accession>A0ABP9XW97</accession>
<organism evidence="3 4">
    <name type="scientific">Helicostylum pulchrum</name>
    <dbReference type="NCBI Taxonomy" id="562976"/>
    <lineage>
        <taxon>Eukaryota</taxon>
        <taxon>Fungi</taxon>
        <taxon>Fungi incertae sedis</taxon>
        <taxon>Mucoromycota</taxon>
        <taxon>Mucoromycotina</taxon>
        <taxon>Mucoromycetes</taxon>
        <taxon>Mucorales</taxon>
        <taxon>Mucorineae</taxon>
        <taxon>Mucoraceae</taxon>
        <taxon>Helicostylum</taxon>
    </lineage>
</organism>
<dbReference type="PANTHER" id="PTHR28112:SF1">
    <property type="entry name" value="SRP-INDEPENDENT TARGETING PROTEIN 3"/>
    <property type="match status" value="1"/>
</dbReference>
<keyword evidence="2" id="KW-0812">Transmembrane</keyword>
<sequence length="210" mass="22712">MGSPSILTNPMFNMGFLLVSMQLAKKIDWEDPNVLTYARIGYYGAQVLVVALAYGLITLIRKKNDTTVLTYNAPAKSSLTGGSSGAAPETITTTVRDYDVDQIKQFIQSTMTSVLIISVMHFQFKFTQPLLMQSIMPIKNLITHKEALIHLWGDAPEAGLARPFVAENPLAAITGMFGGNTDTPADAAVAGTATVSTTDNADKSKKEHKE</sequence>
<name>A0ABP9XW97_9FUNG</name>
<reference evidence="3 4" key="1">
    <citation type="submission" date="2024-04" db="EMBL/GenBank/DDBJ databases">
        <title>genome sequences of Mucor flavus KT1a and Helicostylum pulchrum KT1b strains isolation_sourced from the surface of a dry-aged beef.</title>
        <authorList>
            <person name="Toyotome T."/>
            <person name="Hosono M."/>
            <person name="Torimaru M."/>
            <person name="Fukuda K."/>
            <person name="Mikami N."/>
        </authorList>
    </citation>
    <scope>NUCLEOTIDE SEQUENCE [LARGE SCALE GENOMIC DNA]</scope>
    <source>
        <strain evidence="3 4">KT1b</strain>
    </source>
</reference>
<evidence type="ECO:0000256" key="2">
    <source>
        <dbReference type="SAM" id="Phobius"/>
    </source>
</evidence>
<dbReference type="Proteomes" id="UP001476247">
    <property type="component" value="Unassembled WGS sequence"/>
</dbReference>
<comment type="caution">
    <text evidence="3">The sequence shown here is derived from an EMBL/GenBank/DDBJ whole genome shotgun (WGS) entry which is preliminary data.</text>
</comment>
<feature type="compositionally biased region" description="Basic and acidic residues" evidence="1">
    <location>
        <begin position="200"/>
        <end position="210"/>
    </location>
</feature>
<proteinExistence type="predicted"/>
<keyword evidence="4" id="KW-1185">Reference proteome</keyword>
<protein>
    <submittedName>
        <fullName evidence="3">Uncharacterized protein</fullName>
    </submittedName>
</protein>
<feature type="transmembrane region" description="Helical" evidence="2">
    <location>
        <begin position="40"/>
        <end position="60"/>
    </location>
</feature>
<gene>
    <name evidence="3" type="ORF">HPULCUR_004395</name>
</gene>
<evidence type="ECO:0000313" key="3">
    <source>
        <dbReference type="EMBL" id="GAA5798986.1"/>
    </source>
</evidence>
<dbReference type="Pfam" id="PF10032">
    <property type="entry name" value="Pho88"/>
    <property type="match status" value="1"/>
</dbReference>
<keyword evidence="2" id="KW-0472">Membrane</keyword>
<evidence type="ECO:0000256" key="1">
    <source>
        <dbReference type="SAM" id="MobiDB-lite"/>
    </source>
</evidence>
<dbReference type="PANTHER" id="PTHR28112">
    <property type="entry name" value="SRP-INDEPENDENT TARGETING PROTEIN 3"/>
    <property type="match status" value="1"/>
</dbReference>
<dbReference type="EMBL" id="BAABUJ010000011">
    <property type="protein sequence ID" value="GAA5798986.1"/>
    <property type="molecule type" value="Genomic_DNA"/>
</dbReference>